<reference evidence="3" key="1">
    <citation type="submission" date="2016-11" db="UniProtKB">
        <authorList>
            <consortium name="WormBaseParasite"/>
        </authorList>
    </citation>
    <scope>IDENTIFICATION</scope>
</reference>
<evidence type="ECO:0000313" key="2">
    <source>
        <dbReference type="Proteomes" id="UP000095287"/>
    </source>
</evidence>
<dbReference type="SMART" id="SM00256">
    <property type="entry name" value="FBOX"/>
    <property type="match status" value="1"/>
</dbReference>
<dbReference type="Gene3D" id="3.80.10.10">
    <property type="entry name" value="Ribonuclease Inhibitor"/>
    <property type="match status" value="1"/>
</dbReference>
<dbReference type="SUPFAM" id="SSF81383">
    <property type="entry name" value="F-box domain"/>
    <property type="match status" value="1"/>
</dbReference>
<dbReference type="CDD" id="cd09917">
    <property type="entry name" value="F-box_SF"/>
    <property type="match status" value="1"/>
</dbReference>
<accession>A0A1I7ZR90</accession>
<dbReference type="InterPro" id="IPR036047">
    <property type="entry name" value="F-box-like_dom_sf"/>
</dbReference>
<dbReference type="AlphaFoldDB" id="A0A1I7ZR90"/>
<proteinExistence type="predicted"/>
<dbReference type="Proteomes" id="UP000095287">
    <property type="component" value="Unplaced"/>
</dbReference>
<evidence type="ECO:0000313" key="3">
    <source>
        <dbReference type="WBParaSite" id="L893_g29127.t1"/>
    </source>
</evidence>
<keyword evidence="2" id="KW-1185">Reference proteome</keyword>
<dbReference type="Pfam" id="PF12937">
    <property type="entry name" value="F-box-like"/>
    <property type="match status" value="1"/>
</dbReference>
<name>A0A1I7ZR90_9BILA</name>
<feature type="domain" description="F-box" evidence="1">
    <location>
        <begin position="1"/>
        <end position="45"/>
    </location>
</feature>
<evidence type="ECO:0000259" key="1">
    <source>
        <dbReference type="PROSITE" id="PS50181"/>
    </source>
</evidence>
<dbReference type="InterPro" id="IPR001810">
    <property type="entry name" value="F-box_dom"/>
</dbReference>
<organism evidence="2 3">
    <name type="scientific">Steinernema glaseri</name>
    <dbReference type="NCBI Taxonomy" id="37863"/>
    <lineage>
        <taxon>Eukaryota</taxon>
        <taxon>Metazoa</taxon>
        <taxon>Ecdysozoa</taxon>
        <taxon>Nematoda</taxon>
        <taxon>Chromadorea</taxon>
        <taxon>Rhabditida</taxon>
        <taxon>Tylenchina</taxon>
        <taxon>Panagrolaimomorpha</taxon>
        <taxon>Strongyloidoidea</taxon>
        <taxon>Steinernematidae</taxon>
        <taxon>Steinernema</taxon>
    </lineage>
</organism>
<dbReference type="PROSITE" id="PS50181">
    <property type="entry name" value="FBOX"/>
    <property type="match status" value="1"/>
</dbReference>
<protein>
    <submittedName>
        <fullName evidence="3">F-box domain-containing protein</fullName>
    </submittedName>
</protein>
<dbReference type="WBParaSite" id="L893_g29127.t1">
    <property type="protein sequence ID" value="L893_g29127.t1"/>
    <property type="gene ID" value="L893_g29127"/>
</dbReference>
<dbReference type="InterPro" id="IPR032675">
    <property type="entry name" value="LRR_dom_sf"/>
</dbReference>
<sequence>MSTLPHEIWTEILSWVTRKDDLFACSEVCHAWHAIIHRAYLRHNISCSIRSKLHYSPFNQPTITYCGETYPFEEAFFPQCAINKLDIYAAFSRENFETFQKMIKSESCSKLRRLRIAHAWVRDCHGLCTDENELTRFVMSQKKFIENLEVAEMIIDPRDDTAVEFMKKAKNVKHFYSGYHNFDEHFGQFIAENFHGMSLERLTFGSSASPDDILVTRIAEIPSKRRHWLEVRAAVHKVDGTLWVLSFSLTTTNYEYKGDNLILTVEVQRREGKRFKTVREKIHNLDCGQIERKVNQQLLKDFGQPICVRLLHHSRLSESERSIKALFKVLPLVLPLGRDVDTCPDADAAYITCAEMEEERRTHWFHSCKRMDCRSNYTEYNM</sequence>